<comment type="pathway">
    <text evidence="4">Cofactor biosynthesis; NAD(+) biosynthesis; NAD(+) from nicotinamide D-ribonucleotide: step 1/1.</text>
</comment>
<comment type="catalytic activity">
    <reaction evidence="4">
        <text>beta-nicotinamide D-ribonucleotide + ATP + H(+) = diphosphate + NAD(+)</text>
        <dbReference type="Rhea" id="RHEA:21360"/>
        <dbReference type="ChEBI" id="CHEBI:14649"/>
        <dbReference type="ChEBI" id="CHEBI:15378"/>
        <dbReference type="ChEBI" id="CHEBI:30616"/>
        <dbReference type="ChEBI" id="CHEBI:33019"/>
        <dbReference type="ChEBI" id="CHEBI:57540"/>
        <dbReference type="EC" id="2.7.7.1"/>
    </reaction>
</comment>
<sequence>MIERCLMIARFQPLHYGHLRAITYCREIAGEVIIAVGMASQSHTPENPFTAGERIEMIRRTLKWAGLNLNDFITVTIPTLEVSRVSVHYVKLYSPPFTKVVSLNPIIRRLFVEEGYTVLTPPVESRDKLRGSYIRKLMVKGDDWKELVPPPVIEVINEVDGVNRVRMLYRERLPGYYVIDQYVDDYD</sequence>
<keyword evidence="4" id="KW-0662">Pyridine nucleotide biosynthesis</keyword>
<evidence type="ECO:0000259" key="5">
    <source>
        <dbReference type="Pfam" id="PF01467"/>
    </source>
</evidence>
<protein>
    <recommendedName>
        <fullName evidence="4">Nicotinamide-nucleotide adenylyltransferase</fullName>
        <ecNumber evidence="4">2.7.7.1</ecNumber>
    </recommendedName>
    <alternativeName>
        <fullName evidence="4">NAD(+) diphosphorylase</fullName>
    </alternativeName>
    <alternativeName>
        <fullName evidence="4">NAD(+) pyrophosphorylase</fullName>
    </alternativeName>
    <alternativeName>
        <fullName evidence="4">NMN adenylyltransferase</fullName>
    </alternativeName>
</protein>
<dbReference type="GO" id="GO:0005524">
    <property type="term" value="F:ATP binding"/>
    <property type="evidence" value="ECO:0007669"/>
    <property type="project" value="UniProtKB-KW"/>
</dbReference>
<dbReference type="HAMAP" id="MF_00243">
    <property type="entry name" value="NMN_adenylyltr"/>
    <property type="match status" value="1"/>
</dbReference>
<dbReference type="GO" id="GO:0000309">
    <property type="term" value="F:nicotinamide-nucleotide adenylyltransferase activity"/>
    <property type="evidence" value="ECO:0007669"/>
    <property type="project" value="UniProtKB-UniRule"/>
</dbReference>
<comment type="similarity">
    <text evidence="1 4">Belongs to the archaeal NMN adenylyltransferase family.</text>
</comment>
<evidence type="ECO:0000256" key="2">
    <source>
        <dbReference type="ARBA" id="ARBA00022679"/>
    </source>
</evidence>
<keyword evidence="2 4" id="KW-0808">Transferase</keyword>
<feature type="domain" description="Cytidyltransferase-like" evidence="5">
    <location>
        <begin position="9"/>
        <end position="136"/>
    </location>
</feature>
<dbReference type="PANTHER" id="PTHR21342">
    <property type="entry name" value="PHOSPHOPANTETHEINE ADENYLYLTRANSFERASE"/>
    <property type="match status" value="1"/>
</dbReference>
<dbReference type="EMBL" id="DTBJ01000051">
    <property type="protein sequence ID" value="HGM59097.1"/>
    <property type="molecule type" value="Genomic_DNA"/>
</dbReference>
<keyword evidence="4" id="KW-0067">ATP-binding</keyword>
<dbReference type="GO" id="GO:0005737">
    <property type="term" value="C:cytoplasm"/>
    <property type="evidence" value="ECO:0007669"/>
    <property type="project" value="UniProtKB-SubCell"/>
</dbReference>
<keyword evidence="4" id="KW-0520">NAD</keyword>
<evidence type="ECO:0000256" key="3">
    <source>
        <dbReference type="ARBA" id="ARBA00022695"/>
    </source>
</evidence>
<organism evidence="6">
    <name type="scientific">Staphylothermus marinus</name>
    <dbReference type="NCBI Taxonomy" id="2280"/>
    <lineage>
        <taxon>Archaea</taxon>
        <taxon>Thermoproteota</taxon>
        <taxon>Thermoprotei</taxon>
        <taxon>Desulfurococcales</taxon>
        <taxon>Desulfurococcaceae</taxon>
        <taxon>Staphylothermus</taxon>
    </lineage>
</organism>
<evidence type="ECO:0000256" key="1">
    <source>
        <dbReference type="ARBA" id="ARBA00010124"/>
    </source>
</evidence>
<gene>
    <name evidence="6" type="ORF">ENU14_05915</name>
</gene>
<evidence type="ECO:0000256" key="4">
    <source>
        <dbReference type="HAMAP-Rule" id="MF_00243"/>
    </source>
</evidence>
<dbReference type="InterPro" id="IPR004821">
    <property type="entry name" value="Cyt_trans-like"/>
</dbReference>
<dbReference type="PANTHER" id="PTHR21342:SF0">
    <property type="entry name" value="BIFUNCTIONAL NMN ADENYLYLTRANSFERASE_NUDIX HYDROLASE"/>
    <property type="match status" value="1"/>
</dbReference>
<dbReference type="InterPro" id="IPR014729">
    <property type="entry name" value="Rossmann-like_a/b/a_fold"/>
</dbReference>
<comment type="subcellular location">
    <subcellularLocation>
        <location evidence="4">Cytoplasm</location>
    </subcellularLocation>
</comment>
<dbReference type="UniPathway" id="UPA00253">
    <property type="reaction ID" value="UER00600"/>
</dbReference>
<keyword evidence="3 4" id="KW-0548">Nucleotidyltransferase</keyword>
<dbReference type="Gene3D" id="3.40.50.620">
    <property type="entry name" value="HUPs"/>
    <property type="match status" value="1"/>
</dbReference>
<keyword evidence="4" id="KW-0963">Cytoplasm</keyword>
<dbReference type="AlphaFoldDB" id="A0A7C4DBF1"/>
<dbReference type="NCBIfam" id="NF002243">
    <property type="entry name" value="PRK01153.1"/>
    <property type="match status" value="1"/>
</dbReference>
<dbReference type="GO" id="GO:0009435">
    <property type="term" value="P:NAD+ biosynthetic process"/>
    <property type="evidence" value="ECO:0007669"/>
    <property type="project" value="UniProtKB-UniRule"/>
</dbReference>
<dbReference type="SUPFAM" id="SSF52374">
    <property type="entry name" value="Nucleotidylyl transferase"/>
    <property type="match status" value="1"/>
</dbReference>
<dbReference type="InterPro" id="IPR006418">
    <property type="entry name" value="NMN_Atrans_arc"/>
</dbReference>
<dbReference type="EC" id="2.7.7.1" evidence="4"/>
<name>A0A7C4DBF1_STAMA</name>
<comment type="caution">
    <text evidence="6">The sequence shown here is derived from an EMBL/GenBank/DDBJ whole genome shotgun (WGS) entry which is preliminary data.</text>
</comment>
<dbReference type="Pfam" id="PF01467">
    <property type="entry name" value="CTP_transf_like"/>
    <property type="match status" value="1"/>
</dbReference>
<reference evidence="6" key="1">
    <citation type="journal article" date="2020" name="mSystems">
        <title>Genome- and Community-Level Interaction Insights into Carbon Utilization and Element Cycling Functions of Hydrothermarchaeota in Hydrothermal Sediment.</title>
        <authorList>
            <person name="Zhou Z."/>
            <person name="Liu Y."/>
            <person name="Xu W."/>
            <person name="Pan J."/>
            <person name="Luo Z.H."/>
            <person name="Li M."/>
        </authorList>
    </citation>
    <scope>NUCLEOTIDE SEQUENCE [LARGE SCALE GENOMIC DNA]</scope>
    <source>
        <strain evidence="6">SpSt-642</strain>
    </source>
</reference>
<accession>A0A7C4DBF1</accession>
<dbReference type="NCBIfam" id="TIGR00125">
    <property type="entry name" value="cyt_tran_rel"/>
    <property type="match status" value="1"/>
</dbReference>
<keyword evidence="4" id="KW-0547">Nucleotide-binding</keyword>
<proteinExistence type="inferred from homology"/>
<evidence type="ECO:0000313" key="6">
    <source>
        <dbReference type="EMBL" id="HGM59097.1"/>
    </source>
</evidence>